<dbReference type="AlphaFoldDB" id="A0AAD4T3G1"/>
<dbReference type="EMBL" id="JAJJMB010006998">
    <property type="protein sequence ID" value="KAI3932597.1"/>
    <property type="molecule type" value="Genomic_DNA"/>
</dbReference>
<protein>
    <submittedName>
        <fullName evidence="1">Uncharacterized protein</fullName>
    </submittedName>
</protein>
<comment type="caution">
    <text evidence="1">The sequence shown here is derived from an EMBL/GenBank/DDBJ whole genome shotgun (WGS) entry which is preliminary data.</text>
</comment>
<sequence>MESKEVFVPRHSPRITGQARVRELIETSMESQIKLEKRQRCHELDSHQRSNLLQQRRILERAKKSSMKIHEREALS</sequence>
<name>A0AAD4T3G1_9MAGN</name>
<reference evidence="1" key="1">
    <citation type="submission" date="2022-04" db="EMBL/GenBank/DDBJ databases">
        <title>A functionally conserved STORR gene fusion in Papaver species that diverged 16.8 million years ago.</title>
        <authorList>
            <person name="Catania T."/>
        </authorList>
    </citation>
    <scope>NUCLEOTIDE SEQUENCE</scope>
    <source>
        <strain evidence="1">S-188037</strain>
    </source>
</reference>
<gene>
    <name evidence="1" type="ORF">MKW98_012568</name>
</gene>
<accession>A0AAD4T3G1</accession>
<evidence type="ECO:0000313" key="1">
    <source>
        <dbReference type="EMBL" id="KAI3932597.1"/>
    </source>
</evidence>
<proteinExistence type="predicted"/>
<organism evidence="1 2">
    <name type="scientific">Papaver atlanticum</name>
    <dbReference type="NCBI Taxonomy" id="357466"/>
    <lineage>
        <taxon>Eukaryota</taxon>
        <taxon>Viridiplantae</taxon>
        <taxon>Streptophyta</taxon>
        <taxon>Embryophyta</taxon>
        <taxon>Tracheophyta</taxon>
        <taxon>Spermatophyta</taxon>
        <taxon>Magnoliopsida</taxon>
        <taxon>Ranunculales</taxon>
        <taxon>Papaveraceae</taxon>
        <taxon>Papaveroideae</taxon>
        <taxon>Papaver</taxon>
    </lineage>
</organism>
<dbReference type="Proteomes" id="UP001202328">
    <property type="component" value="Unassembled WGS sequence"/>
</dbReference>
<keyword evidence="2" id="KW-1185">Reference proteome</keyword>
<evidence type="ECO:0000313" key="2">
    <source>
        <dbReference type="Proteomes" id="UP001202328"/>
    </source>
</evidence>